<dbReference type="STRING" id="1072389.K1XL80"/>
<organism evidence="3 4">
    <name type="scientific">Marssonina brunnea f. sp. multigermtubi (strain MB_m1)</name>
    <name type="common">Marssonina leaf spot fungus</name>
    <dbReference type="NCBI Taxonomy" id="1072389"/>
    <lineage>
        <taxon>Eukaryota</taxon>
        <taxon>Fungi</taxon>
        <taxon>Dikarya</taxon>
        <taxon>Ascomycota</taxon>
        <taxon>Pezizomycotina</taxon>
        <taxon>Leotiomycetes</taxon>
        <taxon>Helotiales</taxon>
        <taxon>Drepanopezizaceae</taxon>
        <taxon>Drepanopeziza</taxon>
    </lineage>
</organism>
<evidence type="ECO:0000256" key="1">
    <source>
        <dbReference type="SAM" id="Coils"/>
    </source>
</evidence>
<dbReference type="KEGG" id="mbe:MBM_08642"/>
<feature type="compositionally biased region" description="Basic and acidic residues" evidence="2">
    <location>
        <begin position="117"/>
        <end position="128"/>
    </location>
</feature>
<reference evidence="3 4" key="1">
    <citation type="journal article" date="2012" name="BMC Genomics">
        <title>Sequencing the genome of Marssonina brunnea reveals fungus-poplar co-evolution.</title>
        <authorList>
            <person name="Zhu S."/>
            <person name="Cao Y.-Z."/>
            <person name="Jiang C."/>
            <person name="Tan B.-Y."/>
            <person name="Wang Z."/>
            <person name="Feng S."/>
            <person name="Zhang L."/>
            <person name="Su X.-H."/>
            <person name="Brejova B."/>
            <person name="Vinar T."/>
            <person name="Xu M."/>
            <person name="Wang M.-X."/>
            <person name="Zhang S.-G."/>
            <person name="Huang M.-R."/>
            <person name="Wu R."/>
            <person name="Zhou Y."/>
        </authorList>
    </citation>
    <scope>NUCLEOTIDE SEQUENCE [LARGE SCALE GENOMIC DNA]</scope>
    <source>
        <strain evidence="3 4">MB_m1</strain>
    </source>
</reference>
<accession>K1XL80</accession>
<dbReference type="Proteomes" id="UP000006753">
    <property type="component" value="Unassembled WGS sequence"/>
</dbReference>
<feature type="compositionally biased region" description="Polar residues" evidence="2">
    <location>
        <begin position="245"/>
        <end position="254"/>
    </location>
</feature>
<gene>
    <name evidence="3" type="ORF">MBM_08642</name>
</gene>
<name>K1XL80_MARBU</name>
<dbReference type="EMBL" id="JH921451">
    <property type="protein sequence ID" value="EKD13199.1"/>
    <property type="molecule type" value="Genomic_DNA"/>
</dbReference>
<dbReference type="InParanoid" id="K1XL80"/>
<feature type="compositionally biased region" description="Basic and acidic residues" evidence="2">
    <location>
        <begin position="338"/>
        <end position="351"/>
    </location>
</feature>
<feature type="coiled-coil region" evidence="1">
    <location>
        <begin position="707"/>
        <end position="734"/>
    </location>
</feature>
<feature type="region of interest" description="Disordered" evidence="2">
    <location>
        <begin position="338"/>
        <end position="504"/>
    </location>
</feature>
<feature type="compositionally biased region" description="Polar residues" evidence="2">
    <location>
        <begin position="432"/>
        <end position="441"/>
    </location>
</feature>
<dbReference type="AlphaFoldDB" id="K1XL80"/>
<feature type="compositionally biased region" description="Polar residues" evidence="2">
    <location>
        <begin position="227"/>
        <end position="238"/>
    </location>
</feature>
<evidence type="ECO:0000313" key="4">
    <source>
        <dbReference type="Proteomes" id="UP000006753"/>
    </source>
</evidence>
<dbReference type="OrthoDB" id="4507572at2759"/>
<feature type="compositionally biased region" description="Polar residues" evidence="2">
    <location>
        <begin position="491"/>
        <end position="500"/>
    </location>
</feature>
<proteinExistence type="predicted"/>
<feature type="compositionally biased region" description="Low complexity" evidence="2">
    <location>
        <begin position="455"/>
        <end position="468"/>
    </location>
</feature>
<dbReference type="HOGENOM" id="CLU_027720_0_0_1"/>
<feature type="compositionally biased region" description="Basic and acidic residues" evidence="2">
    <location>
        <begin position="152"/>
        <end position="163"/>
    </location>
</feature>
<feature type="region of interest" description="Disordered" evidence="2">
    <location>
        <begin position="103"/>
        <end position="313"/>
    </location>
</feature>
<feature type="region of interest" description="Disordered" evidence="2">
    <location>
        <begin position="573"/>
        <end position="602"/>
    </location>
</feature>
<feature type="compositionally biased region" description="Basic and acidic residues" evidence="2">
    <location>
        <begin position="183"/>
        <end position="201"/>
    </location>
</feature>
<dbReference type="eggNOG" id="ENOG502SU6X">
    <property type="taxonomic scope" value="Eukaryota"/>
</dbReference>
<sequence>MEKKRGQSPFVSAGVLLRARIRVYPCALLVGQPETSASRLDVRLFAWRKIDSFTVESASAIHTRRLQTHLHHHLFRPHRQFCEHHFHSYTITIRNTQFTRFEPPKPAIFRSSSPTRVESDNTHKDHGSRQPPTSTAAAMWKRLNNPRVARQPVHEEPVLERSYPRSGDNMGLMGGRNTGLQFYDDRSVPPKRPQRDEDPRTKILPRLPFEPPTIEINQDSEFRPISSIYSQPSPNPISSGYPRESYQTQSSYQTEYVDDEVSPQSSPELRPWVNRNQYSDDDEGVSPIDETPDISRLGFSDSGSSPRPPMRSIPVMRRENHSQVATTAANLVNRKEIGHGPRGRVAHDPRWDPYSGEITTSDRGKPQSVKPGTFSPPSLRPVHKETGVTLGVETHISAPAQKQNTSFSDRVRKLKGSNPAPVERPPWKGATGRTTLVSPVQDQHHIPHLSIPRKSNNSSASHHSGGMSPATTVQNRSDETSVRTVLERNSRNSPTVQSPKHVTPDPVIVSQSAATSNLTRNENDAPSELKRDDTIANIERNFERGIREQLPGVVEQDEGTYKQPSSRFSVTTYAPSEAATPRPSIDAFETPPVPDLTPLVNRTRPRYVESPRASSITSSVVSRKAVANGPSSPVFISMASIPAHLPASKRSSNVAKNLPMSPAEAESQDLVTSLQAQLDDLAHRKNNIARSIRQMTELMPKDSVMLTEDVRRKRELEKIKVERLREEEADVRREEHEVGLKLHRAWKRRDKGAVYEPTGLWVRRVTG</sequence>
<dbReference type="OMA" id="MWKRLQG"/>
<keyword evidence="4" id="KW-1185">Reference proteome</keyword>
<evidence type="ECO:0000313" key="3">
    <source>
        <dbReference type="EMBL" id="EKD13199.1"/>
    </source>
</evidence>
<dbReference type="GeneID" id="18764577"/>
<feature type="compositionally biased region" description="Basic and acidic residues" evidence="2">
    <location>
        <begin position="476"/>
        <end position="490"/>
    </location>
</feature>
<keyword evidence="1" id="KW-0175">Coiled coil</keyword>
<dbReference type="PANTHER" id="PTHR42023">
    <property type="entry name" value="BHLH DOMAIN-CONTAINING PROTEIN"/>
    <property type="match status" value="1"/>
</dbReference>
<evidence type="ECO:0000256" key="2">
    <source>
        <dbReference type="SAM" id="MobiDB-lite"/>
    </source>
</evidence>
<dbReference type="PANTHER" id="PTHR42023:SF1">
    <property type="entry name" value="BHLH DOMAIN-CONTAINING PROTEIN"/>
    <property type="match status" value="1"/>
</dbReference>
<protein>
    <submittedName>
        <fullName evidence="3">Uncharacterized protein</fullName>
    </submittedName>
</protein>